<dbReference type="Proteomes" id="UP000233837">
    <property type="component" value="Unassembled WGS sequence"/>
</dbReference>
<dbReference type="Pfam" id="PF14223">
    <property type="entry name" value="Retrotran_gag_2"/>
    <property type="match status" value="1"/>
</dbReference>
<evidence type="ECO:0000313" key="2">
    <source>
        <dbReference type="EMBL" id="PKU85370.1"/>
    </source>
</evidence>
<name>A0A2I0XBT6_9ASPA</name>
<organism evidence="2 3">
    <name type="scientific">Dendrobium catenatum</name>
    <dbReference type="NCBI Taxonomy" id="906689"/>
    <lineage>
        <taxon>Eukaryota</taxon>
        <taxon>Viridiplantae</taxon>
        <taxon>Streptophyta</taxon>
        <taxon>Embryophyta</taxon>
        <taxon>Tracheophyta</taxon>
        <taxon>Spermatophyta</taxon>
        <taxon>Magnoliopsida</taxon>
        <taxon>Liliopsida</taxon>
        <taxon>Asparagales</taxon>
        <taxon>Orchidaceae</taxon>
        <taxon>Epidendroideae</taxon>
        <taxon>Malaxideae</taxon>
        <taxon>Dendrobiinae</taxon>
        <taxon>Dendrobium</taxon>
    </lineage>
</organism>
<accession>A0A2I0XBT6</accession>
<reference evidence="2 3" key="2">
    <citation type="journal article" date="2017" name="Nature">
        <title>The Apostasia genome and the evolution of orchids.</title>
        <authorList>
            <person name="Zhang G.Q."/>
            <person name="Liu K.W."/>
            <person name="Li Z."/>
            <person name="Lohaus R."/>
            <person name="Hsiao Y.Y."/>
            <person name="Niu S.C."/>
            <person name="Wang J.Y."/>
            <person name="Lin Y.C."/>
            <person name="Xu Q."/>
            <person name="Chen L.J."/>
            <person name="Yoshida K."/>
            <person name="Fujiwara S."/>
            <person name="Wang Z.W."/>
            <person name="Zhang Y.Q."/>
            <person name="Mitsuda N."/>
            <person name="Wang M."/>
            <person name="Liu G.H."/>
            <person name="Pecoraro L."/>
            <person name="Huang H.X."/>
            <person name="Xiao X.J."/>
            <person name="Lin M."/>
            <person name="Wu X.Y."/>
            <person name="Wu W.L."/>
            <person name="Chen Y.Y."/>
            <person name="Chang S.B."/>
            <person name="Sakamoto S."/>
            <person name="Ohme-Takagi M."/>
            <person name="Yagi M."/>
            <person name="Zeng S.J."/>
            <person name="Shen C.Y."/>
            <person name="Yeh C.M."/>
            <person name="Luo Y.B."/>
            <person name="Tsai W.C."/>
            <person name="Van de Peer Y."/>
            <person name="Liu Z.J."/>
        </authorList>
    </citation>
    <scope>NUCLEOTIDE SEQUENCE [LARGE SCALE GENOMIC DNA]</scope>
    <source>
        <tissue evidence="2">The whole plant</tissue>
    </source>
</reference>
<feature type="compositionally biased region" description="Low complexity" evidence="1">
    <location>
        <begin position="267"/>
        <end position="281"/>
    </location>
</feature>
<dbReference type="EMBL" id="KZ501977">
    <property type="protein sequence ID" value="PKU85370.1"/>
    <property type="molecule type" value="Genomic_DNA"/>
</dbReference>
<feature type="region of interest" description="Disordered" evidence="1">
    <location>
        <begin position="244"/>
        <end position="281"/>
    </location>
</feature>
<evidence type="ECO:0000256" key="1">
    <source>
        <dbReference type="SAM" id="MobiDB-lite"/>
    </source>
</evidence>
<sequence length="371" mass="40717">MANSASSQADDLSATSADINGISSSLKFLVSNLKHLIPTQLSHDNFAIWKSQLIKLFKANGFSHFLDSSIVPPATHLPPQNGTSRPNPAYNQWSLTDQNLAAAICSTISTSILPYVLNLESTSQIWQALETRFQSSNRSRVIQLKNELHNISMKNSTMTQYLSNIKTIVDQISAAGAVLDTEDILLYILNGLPPSYQSFKTSIRTMLTPISLDNLYSLLLSEEINLAMDASRLSNNNNPNMALYSSRGRGARSRGRSTYPILQPTRNIGNGAANNTGNETTRIPRNNAVTCQICLKKGHSAQDCWHRSNLQYIPQQRNPPNRALAATTEQATNEWYLDSGASSHITNSLDRLSLSSQYQGSDAVTVGDGRT</sequence>
<keyword evidence="3" id="KW-1185">Reference proteome</keyword>
<dbReference type="AlphaFoldDB" id="A0A2I0XBT6"/>
<protein>
    <submittedName>
        <fullName evidence="2">Retrovirus-related Pol polyprotein from transposon TNT 1-94</fullName>
    </submittedName>
</protein>
<evidence type="ECO:0000313" key="3">
    <source>
        <dbReference type="Proteomes" id="UP000233837"/>
    </source>
</evidence>
<gene>
    <name evidence="2" type="ORF">MA16_Dca003109</name>
</gene>
<reference evidence="2 3" key="1">
    <citation type="journal article" date="2016" name="Sci. Rep.">
        <title>The Dendrobium catenatum Lindl. genome sequence provides insights into polysaccharide synthase, floral development and adaptive evolution.</title>
        <authorList>
            <person name="Zhang G.Q."/>
            <person name="Xu Q."/>
            <person name="Bian C."/>
            <person name="Tsai W.C."/>
            <person name="Yeh C.M."/>
            <person name="Liu K.W."/>
            <person name="Yoshida K."/>
            <person name="Zhang L.S."/>
            <person name="Chang S.B."/>
            <person name="Chen F."/>
            <person name="Shi Y."/>
            <person name="Su Y.Y."/>
            <person name="Zhang Y.Q."/>
            <person name="Chen L.J."/>
            <person name="Yin Y."/>
            <person name="Lin M."/>
            <person name="Huang H."/>
            <person name="Deng H."/>
            <person name="Wang Z.W."/>
            <person name="Zhu S.L."/>
            <person name="Zhao X."/>
            <person name="Deng C."/>
            <person name="Niu S.C."/>
            <person name="Huang J."/>
            <person name="Wang M."/>
            <person name="Liu G.H."/>
            <person name="Yang H.J."/>
            <person name="Xiao X.J."/>
            <person name="Hsiao Y.Y."/>
            <person name="Wu W.L."/>
            <person name="Chen Y.Y."/>
            <person name="Mitsuda N."/>
            <person name="Ohme-Takagi M."/>
            <person name="Luo Y.B."/>
            <person name="Van de Peer Y."/>
            <person name="Liu Z.J."/>
        </authorList>
    </citation>
    <scope>NUCLEOTIDE SEQUENCE [LARGE SCALE GENOMIC DNA]</scope>
    <source>
        <tissue evidence="2">The whole plant</tissue>
    </source>
</reference>
<dbReference type="PANTHER" id="PTHR47481:SF22">
    <property type="entry name" value="RETROTRANSPOSON GAG DOMAIN-CONTAINING PROTEIN"/>
    <property type="match status" value="1"/>
</dbReference>
<proteinExistence type="predicted"/>
<dbReference type="PANTHER" id="PTHR47481">
    <property type="match status" value="1"/>
</dbReference>